<dbReference type="EMBL" id="FXUG01000021">
    <property type="protein sequence ID" value="SMP76535.1"/>
    <property type="molecule type" value="Genomic_DNA"/>
</dbReference>
<organism evidence="2 3">
    <name type="scientific">Neorhodopirellula lusitana</name>
    <dbReference type="NCBI Taxonomy" id="445327"/>
    <lineage>
        <taxon>Bacteria</taxon>
        <taxon>Pseudomonadati</taxon>
        <taxon>Planctomycetota</taxon>
        <taxon>Planctomycetia</taxon>
        <taxon>Pirellulales</taxon>
        <taxon>Pirellulaceae</taxon>
        <taxon>Neorhodopirellula</taxon>
    </lineage>
</organism>
<gene>
    <name evidence="2" type="ORF">SAMN06265222_12167</name>
</gene>
<sequence length="75" mass="8218">MYFQTVPMPHFKPHRHGIAGLDCQRQQFSPPSQPGKQATYPGNEWGSNCSSNDAVPNLGPMYGPPRPKPNVTAPT</sequence>
<evidence type="ECO:0000313" key="2">
    <source>
        <dbReference type="EMBL" id="SMP76535.1"/>
    </source>
</evidence>
<protein>
    <submittedName>
        <fullName evidence="2">Uncharacterized protein</fullName>
    </submittedName>
</protein>
<feature type="region of interest" description="Disordered" evidence="1">
    <location>
        <begin position="24"/>
        <end position="75"/>
    </location>
</feature>
<dbReference type="Proteomes" id="UP001158067">
    <property type="component" value="Unassembled WGS sequence"/>
</dbReference>
<reference evidence="2 3" key="1">
    <citation type="submission" date="2017-05" db="EMBL/GenBank/DDBJ databases">
        <authorList>
            <person name="Varghese N."/>
            <person name="Submissions S."/>
        </authorList>
    </citation>
    <scope>NUCLEOTIDE SEQUENCE [LARGE SCALE GENOMIC DNA]</scope>
    <source>
        <strain evidence="2 3">DSM 25457</strain>
    </source>
</reference>
<feature type="compositionally biased region" description="Polar residues" evidence="1">
    <location>
        <begin position="24"/>
        <end position="36"/>
    </location>
</feature>
<proteinExistence type="predicted"/>
<comment type="caution">
    <text evidence="2">The sequence shown here is derived from an EMBL/GenBank/DDBJ whole genome shotgun (WGS) entry which is preliminary data.</text>
</comment>
<feature type="compositionally biased region" description="Polar residues" evidence="1">
    <location>
        <begin position="45"/>
        <end position="54"/>
    </location>
</feature>
<evidence type="ECO:0000313" key="3">
    <source>
        <dbReference type="Proteomes" id="UP001158067"/>
    </source>
</evidence>
<keyword evidence="3" id="KW-1185">Reference proteome</keyword>
<name>A0ABY1QNV3_9BACT</name>
<accession>A0ABY1QNV3</accession>
<evidence type="ECO:0000256" key="1">
    <source>
        <dbReference type="SAM" id="MobiDB-lite"/>
    </source>
</evidence>